<sequence length="123" mass="14586">MNELKLFTKDEFFSMLDKAIAAYKDHYSVDFPNEYKDDWEALQNLLLVADNKLEETKGHLTLYVEAWHDEGLLLAYYSERAKHLIVVESDFSIAWNNYDELKDELWSQQEYAQSLEKRLSGRV</sequence>
<organism evidence="1 2">
    <name type="scientific">Niastella populi</name>
    <dbReference type="NCBI Taxonomy" id="550983"/>
    <lineage>
        <taxon>Bacteria</taxon>
        <taxon>Pseudomonadati</taxon>
        <taxon>Bacteroidota</taxon>
        <taxon>Chitinophagia</taxon>
        <taxon>Chitinophagales</taxon>
        <taxon>Chitinophagaceae</taxon>
        <taxon>Niastella</taxon>
    </lineage>
</organism>
<protein>
    <submittedName>
        <fullName evidence="1">Uncharacterized protein</fullName>
    </submittedName>
</protein>
<dbReference type="Proteomes" id="UP000192276">
    <property type="component" value="Unassembled WGS sequence"/>
</dbReference>
<dbReference type="EMBL" id="LWBP01000013">
    <property type="protein sequence ID" value="OQP67693.1"/>
    <property type="molecule type" value="Genomic_DNA"/>
</dbReference>
<keyword evidence="2" id="KW-1185">Reference proteome</keyword>
<comment type="caution">
    <text evidence="1">The sequence shown here is derived from an EMBL/GenBank/DDBJ whole genome shotgun (WGS) entry which is preliminary data.</text>
</comment>
<name>A0A1V9GAQ1_9BACT</name>
<dbReference type="STRING" id="550983.A4R26_11560"/>
<evidence type="ECO:0000313" key="1">
    <source>
        <dbReference type="EMBL" id="OQP67693.1"/>
    </source>
</evidence>
<proteinExistence type="predicted"/>
<reference evidence="2" key="1">
    <citation type="submission" date="2016-04" db="EMBL/GenBank/DDBJ databases">
        <authorList>
            <person name="Chen L."/>
            <person name="Zhuang W."/>
            <person name="Wang G."/>
        </authorList>
    </citation>
    <scope>NUCLEOTIDE SEQUENCE [LARGE SCALE GENOMIC DNA]</scope>
    <source>
        <strain evidence="2">208</strain>
    </source>
</reference>
<evidence type="ECO:0000313" key="2">
    <source>
        <dbReference type="Proteomes" id="UP000192276"/>
    </source>
</evidence>
<accession>A0A1V9GAQ1</accession>
<dbReference type="AlphaFoldDB" id="A0A1V9GAQ1"/>
<gene>
    <name evidence="1" type="ORF">A4R26_11560</name>
</gene>
<dbReference type="RefSeq" id="WP_081160930.1">
    <property type="nucleotide sequence ID" value="NZ_LWBP01000013.1"/>
</dbReference>